<reference evidence="2" key="1">
    <citation type="journal article" date="2022" name="Int. J. Mol. Sci.">
        <title>Draft Genome of Tanacetum Coccineum: Genomic Comparison of Closely Related Tanacetum-Family Plants.</title>
        <authorList>
            <person name="Yamashiro T."/>
            <person name="Shiraishi A."/>
            <person name="Nakayama K."/>
            <person name="Satake H."/>
        </authorList>
    </citation>
    <scope>NUCLEOTIDE SEQUENCE</scope>
</reference>
<keyword evidence="3" id="KW-1185">Reference proteome</keyword>
<name>A0ABQ4XYF5_9ASTR</name>
<organism evidence="2 3">
    <name type="scientific">Tanacetum coccineum</name>
    <dbReference type="NCBI Taxonomy" id="301880"/>
    <lineage>
        <taxon>Eukaryota</taxon>
        <taxon>Viridiplantae</taxon>
        <taxon>Streptophyta</taxon>
        <taxon>Embryophyta</taxon>
        <taxon>Tracheophyta</taxon>
        <taxon>Spermatophyta</taxon>
        <taxon>Magnoliopsida</taxon>
        <taxon>eudicotyledons</taxon>
        <taxon>Gunneridae</taxon>
        <taxon>Pentapetalae</taxon>
        <taxon>asterids</taxon>
        <taxon>campanulids</taxon>
        <taxon>Asterales</taxon>
        <taxon>Asteraceae</taxon>
        <taxon>Asteroideae</taxon>
        <taxon>Anthemideae</taxon>
        <taxon>Anthemidinae</taxon>
        <taxon>Tanacetum</taxon>
    </lineage>
</organism>
<comment type="caution">
    <text evidence="2">The sequence shown here is derived from an EMBL/GenBank/DDBJ whole genome shotgun (WGS) entry which is preliminary data.</text>
</comment>
<protein>
    <submittedName>
        <fullName evidence="2">Uncharacterized protein</fullName>
    </submittedName>
</protein>
<sequence>MIPTPTATEATILNTTATDSTTLTAIYQRLSAMETEVKTLRNVDHSSTIRAVVKSEVPTVVKEYLGTSMDDGLRKALQRHTTKLVKEYYILADVTDVLQQQQKPQITLYHALVKSILEDEDAMDKGVANKLKKRKPDDADRDEGPLAGPDQGLKRKKTGKETKPSKKAKSTGTSKGTTKCQPKATSKSAQAKEIVFEARDTQVPKNLGEDTGNTDEPPVVNVDPKD</sequence>
<dbReference type="EMBL" id="BQNB010009936">
    <property type="protein sequence ID" value="GJS70453.1"/>
    <property type="molecule type" value="Genomic_DNA"/>
</dbReference>
<feature type="compositionally biased region" description="Basic and acidic residues" evidence="1">
    <location>
        <begin position="135"/>
        <end position="144"/>
    </location>
</feature>
<accession>A0ABQ4XYF5</accession>
<reference evidence="2" key="2">
    <citation type="submission" date="2022-01" db="EMBL/GenBank/DDBJ databases">
        <authorList>
            <person name="Yamashiro T."/>
            <person name="Shiraishi A."/>
            <person name="Satake H."/>
            <person name="Nakayama K."/>
        </authorList>
    </citation>
    <scope>NUCLEOTIDE SEQUENCE</scope>
</reference>
<evidence type="ECO:0000313" key="3">
    <source>
        <dbReference type="Proteomes" id="UP001151760"/>
    </source>
</evidence>
<evidence type="ECO:0000256" key="1">
    <source>
        <dbReference type="SAM" id="MobiDB-lite"/>
    </source>
</evidence>
<proteinExistence type="predicted"/>
<gene>
    <name evidence="2" type="ORF">Tco_0703294</name>
</gene>
<dbReference type="Proteomes" id="UP001151760">
    <property type="component" value="Unassembled WGS sequence"/>
</dbReference>
<feature type="region of interest" description="Disordered" evidence="1">
    <location>
        <begin position="129"/>
        <end position="226"/>
    </location>
</feature>
<evidence type="ECO:0000313" key="2">
    <source>
        <dbReference type="EMBL" id="GJS70453.1"/>
    </source>
</evidence>
<feature type="compositionally biased region" description="Low complexity" evidence="1">
    <location>
        <begin position="170"/>
        <end position="179"/>
    </location>
</feature>